<feature type="binding site" evidence="7">
    <location>
        <position position="40"/>
    </location>
    <ligand>
        <name>S-adenosyl-L-methionine</name>
        <dbReference type="ChEBI" id="CHEBI:59789"/>
    </ligand>
</feature>
<dbReference type="PANTHER" id="PTHR23417:SF21">
    <property type="entry name" value="TRNA (GUANINE-N(7)-)-METHYLTRANSFERASE"/>
    <property type="match status" value="1"/>
</dbReference>
<keyword evidence="5 7" id="KW-0949">S-adenosyl-L-methionine</keyword>
<feature type="binding site" evidence="7">
    <location>
        <position position="65"/>
    </location>
    <ligand>
        <name>S-adenosyl-L-methionine</name>
        <dbReference type="ChEBI" id="CHEBI:59789"/>
    </ligand>
</feature>
<organism evidence="8 9">
    <name type="scientific">Petrachloros mirabilis ULC683</name>
    <dbReference type="NCBI Taxonomy" id="2781853"/>
    <lineage>
        <taxon>Bacteria</taxon>
        <taxon>Bacillati</taxon>
        <taxon>Cyanobacteriota</taxon>
        <taxon>Cyanophyceae</taxon>
        <taxon>Synechococcales</taxon>
        <taxon>Petrachlorosaceae</taxon>
        <taxon>Petrachloros</taxon>
        <taxon>Petrachloros mirabilis</taxon>
    </lineage>
</organism>
<dbReference type="PANTHER" id="PTHR23417">
    <property type="entry name" value="3-DEOXY-D-MANNO-OCTULOSONIC-ACID TRANSFERASE/TRNA GUANINE-N 7 - -METHYLTRANSFERASE"/>
    <property type="match status" value="1"/>
</dbReference>
<gene>
    <name evidence="7 8" type="primary">trmB</name>
    <name evidence="8" type="ORF">GS597_18995</name>
</gene>
<dbReference type="Proteomes" id="UP000607397">
    <property type="component" value="Unassembled WGS sequence"/>
</dbReference>
<dbReference type="PROSITE" id="PS51625">
    <property type="entry name" value="SAM_MT_TRMB"/>
    <property type="match status" value="1"/>
</dbReference>
<dbReference type="InterPro" id="IPR055361">
    <property type="entry name" value="tRNA_methyltr_TrmB_bact"/>
</dbReference>
<evidence type="ECO:0000313" key="9">
    <source>
        <dbReference type="Proteomes" id="UP000607397"/>
    </source>
</evidence>
<evidence type="ECO:0000256" key="6">
    <source>
        <dbReference type="ARBA" id="ARBA00022694"/>
    </source>
</evidence>
<comment type="caution">
    <text evidence="8">The sequence shown here is derived from an EMBL/GenBank/DDBJ whole genome shotgun (WGS) entry which is preliminary data.</text>
</comment>
<feature type="binding site" evidence="7">
    <location>
        <position position="115"/>
    </location>
    <ligand>
        <name>S-adenosyl-L-methionine</name>
        <dbReference type="ChEBI" id="CHEBI:59789"/>
    </ligand>
</feature>
<dbReference type="InterPro" id="IPR029063">
    <property type="entry name" value="SAM-dependent_MTases_sf"/>
</dbReference>
<comment type="caution">
    <text evidence="7">Lacks conserved residue(s) required for the propagation of feature annotation.</text>
</comment>
<dbReference type="Pfam" id="PF02390">
    <property type="entry name" value="Methyltransf_4"/>
    <property type="match status" value="1"/>
</dbReference>
<dbReference type="EMBL" id="WVIC01000057">
    <property type="protein sequence ID" value="NCJ08557.1"/>
    <property type="molecule type" value="Genomic_DNA"/>
</dbReference>
<proteinExistence type="inferred from homology"/>
<comment type="similarity">
    <text evidence="7">Belongs to the class I-like SAM-binding methyltransferase superfamily. TrmB family.</text>
</comment>
<comment type="function">
    <text evidence="2 7">Catalyzes the formation of N(7)-methylguanine at position 46 (m7G46) in tRNA.</text>
</comment>
<protein>
    <recommendedName>
        <fullName evidence="7">tRNA (guanine-N(7)-)-methyltransferase</fullName>
        <ecNumber evidence="7">2.1.1.33</ecNumber>
    </recommendedName>
    <alternativeName>
        <fullName evidence="7">tRNA (guanine(46)-N(7))-methyltransferase</fullName>
    </alternativeName>
    <alternativeName>
        <fullName evidence="7">tRNA(m7G46)-methyltransferase</fullName>
    </alternativeName>
</protein>
<keyword evidence="9" id="KW-1185">Reference proteome</keyword>
<feature type="binding site" evidence="7">
    <location>
        <position position="151"/>
    </location>
    <ligand>
        <name>substrate</name>
    </ligand>
</feature>
<comment type="pathway">
    <text evidence="7">tRNA modification; N(7)-methylguanine-tRNA biosynthesis.</text>
</comment>
<comment type="catalytic activity">
    <reaction evidence="1 7">
        <text>guanosine(46) in tRNA + S-adenosyl-L-methionine = N(7)-methylguanosine(46) in tRNA + S-adenosyl-L-homocysteine</text>
        <dbReference type="Rhea" id="RHEA:42708"/>
        <dbReference type="Rhea" id="RHEA-COMP:10188"/>
        <dbReference type="Rhea" id="RHEA-COMP:10189"/>
        <dbReference type="ChEBI" id="CHEBI:57856"/>
        <dbReference type="ChEBI" id="CHEBI:59789"/>
        <dbReference type="ChEBI" id="CHEBI:74269"/>
        <dbReference type="ChEBI" id="CHEBI:74480"/>
        <dbReference type="EC" id="2.1.1.33"/>
    </reaction>
</comment>
<dbReference type="NCBIfam" id="TIGR00091">
    <property type="entry name" value="tRNA (guanosine(46)-N7)-methyltransferase TrmB"/>
    <property type="match status" value="1"/>
</dbReference>
<dbReference type="UniPathway" id="UPA00989"/>
<evidence type="ECO:0000256" key="4">
    <source>
        <dbReference type="ARBA" id="ARBA00022679"/>
    </source>
</evidence>
<feature type="binding site" evidence="7">
    <location>
        <position position="92"/>
    </location>
    <ligand>
        <name>S-adenosyl-L-methionine</name>
        <dbReference type="ChEBI" id="CHEBI:59789"/>
    </ligand>
</feature>
<evidence type="ECO:0000256" key="7">
    <source>
        <dbReference type="HAMAP-Rule" id="MF_01057"/>
    </source>
</evidence>
<dbReference type="EC" id="2.1.1.33" evidence="7"/>
<keyword evidence="4 7" id="KW-0808">Transferase</keyword>
<evidence type="ECO:0000313" key="8">
    <source>
        <dbReference type="EMBL" id="NCJ08557.1"/>
    </source>
</evidence>
<dbReference type="HAMAP" id="MF_01057">
    <property type="entry name" value="tRNA_methyltr_TrmB"/>
    <property type="match status" value="1"/>
</dbReference>
<name>A0A8K2A2R3_9CYAN</name>
<feature type="binding site" evidence="7">
    <location>
        <position position="119"/>
    </location>
    <ligand>
        <name>substrate</name>
    </ligand>
</feature>
<evidence type="ECO:0000256" key="3">
    <source>
        <dbReference type="ARBA" id="ARBA00022603"/>
    </source>
</evidence>
<accession>A0A8K2A2R3</accession>
<evidence type="ECO:0000256" key="1">
    <source>
        <dbReference type="ARBA" id="ARBA00000142"/>
    </source>
</evidence>
<dbReference type="Gene3D" id="3.40.50.150">
    <property type="entry name" value="Vaccinia Virus protein VP39"/>
    <property type="match status" value="1"/>
</dbReference>
<keyword evidence="3 7" id="KW-0489">Methyltransferase</keyword>
<evidence type="ECO:0000256" key="2">
    <source>
        <dbReference type="ARBA" id="ARBA00003015"/>
    </source>
</evidence>
<dbReference type="GO" id="GO:0008176">
    <property type="term" value="F:tRNA (guanine(46)-N7)-methyltransferase activity"/>
    <property type="evidence" value="ECO:0007669"/>
    <property type="project" value="UniProtKB-UniRule"/>
</dbReference>
<evidence type="ECO:0000256" key="5">
    <source>
        <dbReference type="ARBA" id="ARBA00022691"/>
    </source>
</evidence>
<keyword evidence="6 7" id="KW-0819">tRNA processing</keyword>
<dbReference type="InterPro" id="IPR003358">
    <property type="entry name" value="tRNA_(Gua-N-7)_MeTrfase_Trmb"/>
</dbReference>
<dbReference type="AlphaFoldDB" id="A0A8K2A2R3"/>
<sequence>MTIVRVRQHVNPLSAKYQEATAAPDWAQIYAHRTRPLHLDIGCARGQFLLAMAQAWPDWNFLGVEIREPLVIKANQDRDALGLSNLHYLFCNINPSLRSLLLPQSLQGASIQFPDPWFKRRHQKRRVLRPELVADLARCLQPGSLLFLQSDVLEVAAEMRHLVGEHPDFRPQPHGWLEQNPFPVPTERETLTLKAGQPVYRCQFLRC</sequence>
<dbReference type="RefSeq" id="WP_161827030.1">
    <property type="nucleotide sequence ID" value="NZ_WVIC01000057.1"/>
</dbReference>
<dbReference type="GO" id="GO:0043527">
    <property type="term" value="C:tRNA methyltransferase complex"/>
    <property type="evidence" value="ECO:0007669"/>
    <property type="project" value="TreeGrafter"/>
</dbReference>
<dbReference type="CDD" id="cd02440">
    <property type="entry name" value="AdoMet_MTases"/>
    <property type="match status" value="1"/>
</dbReference>
<reference evidence="8" key="1">
    <citation type="submission" date="2019-12" db="EMBL/GenBank/DDBJ databases">
        <title>High-Quality draft genome sequences of three cyanobacteria isolated from the limestone walls of the Old Cathedral of Coimbra.</title>
        <authorList>
            <person name="Tiago I."/>
            <person name="Soares F."/>
            <person name="Portugal A."/>
        </authorList>
    </citation>
    <scope>NUCLEOTIDE SEQUENCE [LARGE SCALE GENOMIC DNA]</scope>
    <source>
        <strain evidence="8">C</strain>
    </source>
</reference>
<dbReference type="SUPFAM" id="SSF53335">
    <property type="entry name" value="S-adenosyl-L-methionine-dependent methyltransferases"/>
    <property type="match status" value="1"/>
</dbReference>